<organism evidence="7 8">
    <name type="scientific">Allacma fusca</name>
    <dbReference type="NCBI Taxonomy" id="39272"/>
    <lineage>
        <taxon>Eukaryota</taxon>
        <taxon>Metazoa</taxon>
        <taxon>Ecdysozoa</taxon>
        <taxon>Arthropoda</taxon>
        <taxon>Hexapoda</taxon>
        <taxon>Collembola</taxon>
        <taxon>Symphypleona</taxon>
        <taxon>Sminthuridae</taxon>
        <taxon>Allacma</taxon>
    </lineage>
</organism>
<dbReference type="EMBL" id="CAJVCH010078826">
    <property type="protein sequence ID" value="CAG7721353.1"/>
    <property type="molecule type" value="Genomic_DNA"/>
</dbReference>
<proteinExistence type="inferred from homology"/>
<dbReference type="Pfam" id="PF00089">
    <property type="entry name" value="Trypsin"/>
    <property type="match status" value="1"/>
</dbReference>
<dbReference type="PROSITE" id="PS50240">
    <property type="entry name" value="TRYPSIN_DOM"/>
    <property type="match status" value="1"/>
</dbReference>
<evidence type="ECO:0000256" key="5">
    <source>
        <dbReference type="SAM" id="SignalP"/>
    </source>
</evidence>
<dbReference type="PROSITE" id="PS00134">
    <property type="entry name" value="TRYPSIN_HIS"/>
    <property type="match status" value="1"/>
</dbReference>
<evidence type="ECO:0000259" key="6">
    <source>
        <dbReference type="PROSITE" id="PS50240"/>
    </source>
</evidence>
<dbReference type="PANTHER" id="PTHR24252:SF7">
    <property type="entry name" value="HYALIN"/>
    <property type="match status" value="1"/>
</dbReference>
<reference evidence="7" key="1">
    <citation type="submission" date="2021-06" db="EMBL/GenBank/DDBJ databases">
        <authorList>
            <person name="Hodson N. C."/>
            <person name="Mongue J. A."/>
            <person name="Jaron S. K."/>
        </authorList>
    </citation>
    <scope>NUCLEOTIDE SEQUENCE</scope>
</reference>
<dbReference type="PANTHER" id="PTHR24252">
    <property type="entry name" value="ACROSIN-RELATED"/>
    <property type="match status" value="1"/>
</dbReference>
<comment type="similarity">
    <text evidence="4">Belongs to the peptidase S1 family. CLIP subfamily.</text>
</comment>
<dbReference type="GO" id="GO:0006508">
    <property type="term" value="P:proteolysis"/>
    <property type="evidence" value="ECO:0007669"/>
    <property type="project" value="InterPro"/>
</dbReference>
<keyword evidence="2" id="KW-1015">Disulfide bond</keyword>
<accession>A0A8J2NV05</accession>
<evidence type="ECO:0000313" key="8">
    <source>
        <dbReference type="Proteomes" id="UP000708208"/>
    </source>
</evidence>
<gene>
    <name evidence="7" type="ORF">AFUS01_LOCUS10574</name>
</gene>
<feature type="signal peptide" evidence="5">
    <location>
        <begin position="1"/>
        <end position="22"/>
    </location>
</feature>
<protein>
    <recommendedName>
        <fullName evidence="6">Peptidase S1 domain-containing protein</fullName>
    </recommendedName>
</protein>
<keyword evidence="8" id="KW-1185">Reference proteome</keyword>
<comment type="caution">
    <text evidence="7">The sequence shown here is derived from an EMBL/GenBank/DDBJ whole genome shotgun (WGS) entry which is preliminary data.</text>
</comment>
<dbReference type="OrthoDB" id="9981647at2759"/>
<evidence type="ECO:0000256" key="1">
    <source>
        <dbReference type="ARBA" id="ARBA00022729"/>
    </source>
</evidence>
<evidence type="ECO:0000256" key="2">
    <source>
        <dbReference type="ARBA" id="ARBA00023157"/>
    </source>
</evidence>
<feature type="domain" description="Peptidase S1" evidence="6">
    <location>
        <begin position="136"/>
        <end position="267"/>
    </location>
</feature>
<dbReference type="AlphaFoldDB" id="A0A8J2NV05"/>
<dbReference type="InterPro" id="IPR001254">
    <property type="entry name" value="Trypsin_dom"/>
</dbReference>
<evidence type="ECO:0000256" key="4">
    <source>
        <dbReference type="ARBA" id="ARBA00024195"/>
    </source>
</evidence>
<name>A0A8J2NV05_9HEXA</name>
<dbReference type="Proteomes" id="UP000708208">
    <property type="component" value="Unassembled WGS sequence"/>
</dbReference>
<evidence type="ECO:0000313" key="7">
    <source>
        <dbReference type="EMBL" id="CAG7721353.1"/>
    </source>
</evidence>
<sequence length="267" mass="30034">MNNRCYCFFVALFVTNFIGVISQTEFSDELEGDVATNCVHKIPTNGSTLGVCVSVKKNLLYCPPLHTIYLQKKWEEFRDHFCVPRGSKIAKVCCPMESFTKVPAQTADPNYQTHVHYKLLPIDSCGLSYHSTDLKIIGGNIANPGDFPWMARIGLTSPSGEGLAYVCSGTIISKRYILTAAHCFKDREYPLKTIRLAEIDENREYECIRDCIGSSCPNKGIVACSRPEDYEPEELIIHPGYEYRRGSVDDIALIRLNRDINITNCKS</sequence>
<dbReference type="GO" id="GO:0004252">
    <property type="term" value="F:serine-type endopeptidase activity"/>
    <property type="evidence" value="ECO:0007669"/>
    <property type="project" value="InterPro"/>
</dbReference>
<feature type="chain" id="PRO_5035266583" description="Peptidase S1 domain-containing protein" evidence="5">
    <location>
        <begin position="23"/>
        <end position="267"/>
    </location>
</feature>
<dbReference type="FunFam" id="2.40.10.10:FF:000028">
    <property type="entry name" value="Serine protease easter"/>
    <property type="match status" value="1"/>
</dbReference>
<dbReference type="InterPro" id="IPR018114">
    <property type="entry name" value="TRYPSIN_HIS"/>
</dbReference>
<evidence type="ECO:0000256" key="3">
    <source>
        <dbReference type="ARBA" id="ARBA00023180"/>
    </source>
</evidence>
<keyword evidence="1 5" id="KW-0732">Signal</keyword>
<keyword evidence="3" id="KW-0325">Glycoprotein</keyword>